<feature type="transmembrane region" description="Helical" evidence="1">
    <location>
        <begin position="47"/>
        <end position="69"/>
    </location>
</feature>
<evidence type="ECO:0000256" key="1">
    <source>
        <dbReference type="SAM" id="Phobius"/>
    </source>
</evidence>
<dbReference type="RefSeq" id="WP_067473541.1">
    <property type="nucleotide sequence ID" value="NZ_CP015961.1"/>
</dbReference>
<accession>A0A173LPC0</accession>
<reference evidence="2 3" key="1">
    <citation type="submission" date="2016-06" db="EMBL/GenBank/DDBJ databases">
        <title>Complete genome sequence of a saline-alkali tolerant type strain Dietzia timorensis ID05-A0528T.</title>
        <authorList>
            <person name="Wu X."/>
        </authorList>
    </citation>
    <scope>NUCLEOTIDE SEQUENCE [LARGE SCALE GENOMIC DNA]</scope>
    <source>
        <strain evidence="2 3">ID05-A0528</strain>
    </source>
</reference>
<keyword evidence="3" id="KW-1185">Reference proteome</keyword>
<proteinExistence type="predicted"/>
<dbReference type="EMBL" id="CP015961">
    <property type="protein sequence ID" value="ANI93499.1"/>
    <property type="molecule type" value="Genomic_DNA"/>
</dbReference>
<organism evidence="2 3">
    <name type="scientific">Dietzia timorensis</name>
    <dbReference type="NCBI Taxonomy" id="499555"/>
    <lineage>
        <taxon>Bacteria</taxon>
        <taxon>Bacillati</taxon>
        <taxon>Actinomycetota</taxon>
        <taxon>Actinomycetes</taxon>
        <taxon>Mycobacteriales</taxon>
        <taxon>Dietziaceae</taxon>
        <taxon>Dietzia</taxon>
    </lineage>
</organism>
<keyword evidence="1" id="KW-0812">Transmembrane</keyword>
<keyword evidence="1" id="KW-0472">Membrane</keyword>
<protein>
    <submittedName>
        <fullName evidence="2">Uncharacterized protein</fullName>
    </submittedName>
</protein>
<evidence type="ECO:0000313" key="2">
    <source>
        <dbReference type="EMBL" id="ANI93499.1"/>
    </source>
</evidence>
<dbReference type="OrthoDB" id="4474250at2"/>
<gene>
    <name evidence="2" type="ORF">BJL86_2739</name>
</gene>
<name>A0A173LPC0_9ACTN</name>
<dbReference type="AlphaFoldDB" id="A0A173LPC0"/>
<evidence type="ECO:0000313" key="3">
    <source>
        <dbReference type="Proteomes" id="UP000186104"/>
    </source>
</evidence>
<sequence>MEHFSKDVMKFTPAPTLAREIPVTIANLLFSIIGIAILIAVSGGVDALVIGFAVVMLGYSLGRTAYVAVRGPRYDKA</sequence>
<keyword evidence="1" id="KW-1133">Transmembrane helix</keyword>
<dbReference type="KEGG" id="dtm:BJL86_2739"/>
<feature type="transmembrane region" description="Helical" evidence="1">
    <location>
        <begin position="21"/>
        <end position="41"/>
    </location>
</feature>
<dbReference type="Proteomes" id="UP000186104">
    <property type="component" value="Chromosome"/>
</dbReference>